<dbReference type="InterPro" id="IPR051198">
    <property type="entry name" value="BchE-like"/>
</dbReference>
<name>A0ABW8TMV1_9CLOT</name>
<feature type="domain" description="B12-binding" evidence="6">
    <location>
        <begin position="2"/>
        <end position="134"/>
    </location>
</feature>
<dbReference type="SUPFAM" id="SSF102114">
    <property type="entry name" value="Radical SAM enzymes"/>
    <property type="match status" value="1"/>
</dbReference>
<keyword evidence="3" id="KW-0479">Metal-binding</keyword>
<dbReference type="Pfam" id="PF04055">
    <property type="entry name" value="Radical_SAM"/>
    <property type="match status" value="1"/>
</dbReference>
<dbReference type="Gene3D" id="3.40.50.280">
    <property type="entry name" value="Cobalamin-binding domain"/>
    <property type="match status" value="1"/>
</dbReference>
<feature type="domain" description="Radical SAM core" evidence="7">
    <location>
        <begin position="174"/>
        <end position="407"/>
    </location>
</feature>
<keyword evidence="5" id="KW-0411">Iron-sulfur</keyword>
<sequence length="548" mass="64429">MEKVLLTAVNSQYIHSNLAVRYLKAYTKDIDFDISIKEFSINDRLERVFASIMDEKPDLVAFSCYIWNIEFVEKLANLIKRVDTNIQILYGGPEVSYDSRNFLLKSAGDFVIEGEGEETLREFFLWKLKNGFKRMDCTIKGLYSKNSDGEILYGGARELMNMNSVVFPYGEDDDLSNKIVYYEFSRGCPFNCKYCLSSTIRGVRFLELERAKKELKFLSDKKVKLVKFVDRTFNANPKLTIELWKYLADLDTDTLFHFEISADILTDQCLEVLNKAPKGRFQLEVGVQSTNDEVLRNVNRYVEFEDIKKKVLCIQKFNNIKQHLDLIAGLPGEDLVSFIKSFNDVYSVKPEELQLGFLKLLKGSPMRDEAESWGMSYSPYPPYEILRTKDITFDEIMLLKRVEAVVDKYYNSGKFSNILNYMVPKFKTPFYFYHELGEFFYRKGYLNRNVSSSGYYKAFIEFNDEVLEEDNSILKEIIKYDYLKFNKKSWIPPFLNRYNKKDEESLIKNMLKEKGEYNKNMHFEKFCIDITKYINEDLKILGDNYILF</sequence>
<dbReference type="PROSITE" id="PS51918">
    <property type="entry name" value="RADICAL_SAM"/>
    <property type="match status" value="1"/>
</dbReference>
<keyword evidence="9" id="KW-1185">Reference proteome</keyword>
<comment type="caution">
    <text evidence="8">The sequence shown here is derived from an EMBL/GenBank/DDBJ whole genome shotgun (WGS) entry which is preliminary data.</text>
</comment>
<dbReference type="InterPro" id="IPR007197">
    <property type="entry name" value="rSAM"/>
</dbReference>
<dbReference type="SFLD" id="SFLDG01082">
    <property type="entry name" value="B12-binding_domain_containing"/>
    <property type="match status" value="1"/>
</dbReference>
<dbReference type="EMBL" id="JBJIAA010000016">
    <property type="protein sequence ID" value="MFL0252314.1"/>
    <property type="molecule type" value="Genomic_DNA"/>
</dbReference>
<dbReference type="SFLD" id="SFLDS00029">
    <property type="entry name" value="Radical_SAM"/>
    <property type="match status" value="1"/>
</dbReference>
<dbReference type="InterPro" id="IPR025288">
    <property type="entry name" value="DUF4080"/>
</dbReference>
<evidence type="ECO:0000256" key="4">
    <source>
        <dbReference type="ARBA" id="ARBA00023004"/>
    </source>
</evidence>
<dbReference type="CDD" id="cd02068">
    <property type="entry name" value="radical_SAM_B12_BD"/>
    <property type="match status" value="1"/>
</dbReference>
<dbReference type="PROSITE" id="PS51332">
    <property type="entry name" value="B12_BINDING"/>
    <property type="match status" value="1"/>
</dbReference>
<dbReference type="RefSeq" id="WP_406788971.1">
    <property type="nucleotide sequence ID" value="NZ_JBJIAA010000016.1"/>
</dbReference>
<dbReference type="PANTHER" id="PTHR43409:SF16">
    <property type="entry name" value="SLR0320 PROTEIN"/>
    <property type="match status" value="1"/>
</dbReference>
<evidence type="ECO:0000256" key="1">
    <source>
        <dbReference type="ARBA" id="ARBA00001966"/>
    </source>
</evidence>
<dbReference type="InterPro" id="IPR023404">
    <property type="entry name" value="rSAM_horseshoe"/>
</dbReference>
<evidence type="ECO:0000256" key="5">
    <source>
        <dbReference type="ARBA" id="ARBA00023014"/>
    </source>
</evidence>
<dbReference type="Pfam" id="PF02310">
    <property type="entry name" value="B12-binding"/>
    <property type="match status" value="1"/>
</dbReference>
<dbReference type="InterPro" id="IPR058240">
    <property type="entry name" value="rSAM_sf"/>
</dbReference>
<evidence type="ECO:0000259" key="7">
    <source>
        <dbReference type="PROSITE" id="PS51918"/>
    </source>
</evidence>
<evidence type="ECO:0000256" key="2">
    <source>
        <dbReference type="ARBA" id="ARBA00022691"/>
    </source>
</evidence>
<dbReference type="PANTHER" id="PTHR43409">
    <property type="entry name" value="ANAEROBIC MAGNESIUM-PROTOPORPHYRIN IX MONOMETHYL ESTER CYCLASE-RELATED"/>
    <property type="match status" value="1"/>
</dbReference>
<gene>
    <name evidence="8" type="ORF">ACJDT4_18015</name>
</gene>
<dbReference type="InterPro" id="IPR036724">
    <property type="entry name" value="Cobalamin-bd_sf"/>
</dbReference>
<organism evidence="8 9">
    <name type="scientific">Clostridium neuense</name>
    <dbReference type="NCBI Taxonomy" id="1728934"/>
    <lineage>
        <taxon>Bacteria</taxon>
        <taxon>Bacillati</taxon>
        <taxon>Bacillota</taxon>
        <taxon>Clostridia</taxon>
        <taxon>Eubacteriales</taxon>
        <taxon>Clostridiaceae</taxon>
        <taxon>Clostridium</taxon>
    </lineage>
</organism>
<evidence type="ECO:0000313" key="9">
    <source>
        <dbReference type="Proteomes" id="UP001623592"/>
    </source>
</evidence>
<dbReference type="CDD" id="cd01335">
    <property type="entry name" value="Radical_SAM"/>
    <property type="match status" value="1"/>
</dbReference>
<reference evidence="8 9" key="1">
    <citation type="submission" date="2024-11" db="EMBL/GenBank/DDBJ databases">
        <authorList>
            <person name="Heng Y.C."/>
            <person name="Lim A.C.H."/>
            <person name="Lee J.K.Y."/>
            <person name="Kittelmann S."/>
        </authorList>
    </citation>
    <scope>NUCLEOTIDE SEQUENCE [LARGE SCALE GENOMIC DNA]</scope>
    <source>
        <strain evidence="8 9">WILCCON 0114</strain>
    </source>
</reference>
<keyword evidence="4" id="KW-0408">Iron</keyword>
<dbReference type="SMART" id="SM00729">
    <property type="entry name" value="Elp3"/>
    <property type="match status" value="1"/>
</dbReference>
<protein>
    <submittedName>
        <fullName evidence="8">B12-binding domain-containing radical SAM protein</fullName>
    </submittedName>
</protein>
<accession>A0ABW8TMV1</accession>
<dbReference type="Pfam" id="PF13311">
    <property type="entry name" value="DUF4080"/>
    <property type="match status" value="1"/>
</dbReference>
<proteinExistence type="predicted"/>
<dbReference type="Gene3D" id="3.80.30.20">
    <property type="entry name" value="tm_1862 like domain"/>
    <property type="match status" value="1"/>
</dbReference>
<dbReference type="InterPro" id="IPR006158">
    <property type="entry name" value="Cobalamin-bd"/>
</dbReference>
<evidence type="ECO:0000313" key="8">
    <source>
        <dbReference type="EMBL" id="MFL0252314.1"/>
    </source>
</evidence>
<comment type="cofactor">
    <cofactor evidence="1">
        <name>[4Fe-4S] cluster</name>
        <dbReference type="ChEBI" id="CHEBI:49883"/>
    </cofactor>
</comment>
<evidence type="ECO:0000259" key="6">
    <source>
        <dbReference type="PROSITE" id="PS51332"/>
    </source>
</evidence>
<keyword evidence="2" id="KW-0949">S-adenosyl-L-methionine</keyword>
<evidence type="ECO:0000256" key="3">
    <source>
        <dbReference type="ARBA" id="ARBA00022723"/>
    </source>
</evidence>
<dbReference type="SUPFAM" id="SSF52242">
    <property type="entry name" value="Cobalamin (vitamin B12)-binding domain"/>
    <property type="match status" value="1"/>
</dbReference>
<dbReference type="Proteomes" id="UP001623592">
    <property type="component" value="Unassembled WGS sequence"/>
</dbReference>
<dbReference type="InterPro" id="IPR006638">
    <property type="entry name" value="Elp3/MiaA/NifB-like_rSAM"/>
</dbReference>